<evidence type="ECO:0000256" key="5">
    <source>
        <dbReference type="ARBA" id="ARBA00022840"/>
    </source>
</evidence>
<dbReference type="InterPro" id="IPR008271">
    <property type="entry name" value="Ser/Thr_kinase_AS"/>
</dbReference>
<feature type="region of interest" description="Disordered" evidence="7">
    <location>
        <begin position="95"/>
        <end position="313"/>
    </location>
</feature>
<keyword evidence="1" id="KW-0723">Serine/threonine-protein kinase</keyword>
<name>A0A6A7BWG2_9PEZI</name>
<dbReference type="SMART" id="SM00220">
    <property type="entry name" value="S_TKc"/>
    <property type="match status" value="1"/>
</dbReference>
<dbReference type="FunFam" id="3.30.200.20:FF:000131">
    <property type="entry name" value="Dual specificity protein kinase TTK"/>
    <property type="match status" value="1"/>
</dbReference>
<gene>
    <name evidence="9" type="ORF">K470DRAFT_282559</name>
</gene>
<feature type="compositionally biased region" description="Basic and acidic residues" evidence="7">
    <location>
        <begin position="39"/>
        <end position="62"/>
    </location>
</feature>
<dbReference type="InterPro" id="IPR000719">
    <property type="entry name" value="Prot_kinase_dom"/>
</dbReference>
<dbReference type="GO" id="GO:0007094">
    <property type="term" value="P:mitotic spindle assembly checkpoint signaling"/>
    <property type="evidence" value="ECO:0007669"/>
    <property type="project" value="TreeGrafter"/>
</dbReference>
<feature type="region of interest" description="Disordered" evidence="7">
    <location>
        <begin position="1"/>
        <end position="83"/>
    </location>
</feature>
<dbReference type="GO" id="GO:0005524">
    <property type="term" value="F:ATP binding"/>
    <property type="evidence" value="ECO:0007669"/>
    <property type="project" value="UniProtKB-UniRule"/>
</dbReference>
<dbReference type="InterPro" id="IPR017441">
    <property type="entry name" value="Protein_kinase_ATP_BS"/>
</dbReference>
<dbReference type="Proteomes" id="UP000799421">
    <property type="component" value="Unassembled WGS sequence"/>
</dbReference>
<dbReference type="PROSITE" id="PS00108">
    <property type="entry name" value="PROTEIN_KINASE_ST"/>
    <property type="match status" value="1"/>
</dbReference>
<dbReference type="PANTHER" id="PTHR22974:SF21">
    <property type="entry name" value="DUAL SPECIFICITY PROTEIN KINASE TTK"/>
    <property type="match status" value="1"/>
</dbReference>
<accession>A0A6A7BWG2</accession>
<evidence type="ECO:0000313" key="10">
    <source>
        <dbReference type="Proteomes" id="UP000799421"/>
    </source>
</evidence>
<dbReference type="GO" id="GO:0034501">
    <property type="term" value="P:protein localization to kinetochore"/>
    <property type="evidence" value="ECO:0007669"/>
    <property type="project" value="TreeGrafter"/>
</dbReference>
<feature type="domain" description="Protein kinase" evidence="8">
    <location>
        <begin position="367"/>
        <end position="660"/>
    </location>
</feature>
<dbReference type="Pfam" id="PF00069">
    <property type="entry name" value="Pkinase"/>
    <property type="match status" value="1"/>
</dbReference>
<feature type="binding site" evidence="6">
    <location>
        <position position="395"/>
    </location>
    <ligand>
        <name>ATP</name>
        <dbReference type="ChEBI" id="CHEBI:30616"/>
    </ligand>
</feature>
<dbReference type="InterPro" id="IPR027084">
    <property type="entry name" value="Mps1_cat"/>
</dbReference>
<dbReference type="GO" id="GO:0004674">
    <property type="term" value="F:protein serine/threonine kinase activity"/>
    <property type="evidence" value="ECO:0007669"/>
    <property type="project" value="UniProtKB-KW"/>
</dbReference>
<evidence type="ECO:0000256" key="2">
    <source>
        <dbReference type="ARBA" id="ARBA00022679"/>
    </source>
</evidence>
<dbReference type="Gene3D" id="3.30.200.20">
    <property type="entry name" value="Phosphorylase Kinase, domain 1"/>
    <property type="match status" value="1"/>
</dbReference>
<evidence type="ECO:0000259" key="8">
    <source>
        <dbReference type="PROSITE" id="PS50011"/>
    </source>
</evidence>
<dbReference type="EMBL" id="MU005990">
    <property type="protein sequence ID" value="KAF2859686.1"/>
    <property type="molecule type" value="Genomic_DNA"/>
</dbReference>
<keyword evidence="4 9" id="KW-0418">Kinase</keyword>
<organism evidence="9 10">
    <name type="scientific">Piedraia hortae CBS 480.64</name>
    <dbReference type="NCBI Taxonomy" id="1314780"/>
    <lineage>
        <taxon>Eukaryota</taxon>
        <taxon>Fungi</taxon>
        <taxon>Dikarya</taxon>
        <taxon>Ascomycota</taxon>
        <taxon>Pezizomycotina</taxon>
        <taxon>Dothideomycetes</taxon>
        <taxon>Dothideomycetidae</taxon>
        <taxon>Capnodiales</taxon>
        <taxon>Piedraiaceae</taxon>
        <taxon>Piedraia</taxon>
    </lineage>
</organism>
<keyword evidence="10" id="KW-1185">Reference proteome</keyword>
<dbReference type="AlphaFoldDB" id="A0A6A7BWG2"/>
<dbReference type="InterPro" id="IPR011009">
    <property type="entry name" value="Kinase-like_dom_sf"/>
</dbReference>
<evidence type="ECO:0000256" key="1">
    <source>
        <dbReference type="ARBA" id="ARBA00022527"/>
    </source>
</evidence>
<evidence type="ECO:0000256" key="4">
    <source>
        <dbReference type="ARBA" id="ARBA00022777"/>
    </source>
</evidence>
<protein>
    <submittedName>
        <fullName evidence="9">Pkinase-domain-containing protein</fullName>
    </submittedName>
</protein>
<dbReference type="PROSITE" id="PS00107">
    <property type="entry name" value="PROTEIN_KINASE_ATP"/>
    <property type="match status" value="1"/>
</dbReference>
<reference evidence="9" key="1">
    <citation type="journal article" date="2020" name="Stud. Mycol.">
        <title>101 Dothideomycetes genomes: a test case for predicting lifestyles and emergence of pathogens.</title>
        <authorList>
            <person name="Haridas S."/>
            <person name="Albert R."/>
            <person name="Binder M."/>
            <person name="Bloem J."/>
            <person name="Labutti K."/>
            <person name="Salamov A."/>
            <person name="Andreopoulos B."/>
            <person name="Baker S."/>
            <person name="Barry K."/>
            <person name="Bills G."/>
            <person name="Bluhm B."/>
            <person name="Cannon C."/>
            <person name="Castanera R."/>
            <person name="Culley D."/>
            <person name="Daum C."/>
            <person name="Ezra D."/>
            <person name="Gonzalez J."/>
            <person name="Henrissat B."/>
            <person name="Kuo A."/>
            <person name="Liang C."/>
            <person name="Lipzen A."/>
            <person name="Lutzoni F."/>
            <person name="Magnuson J."/>
            <person name="Mondo S."/>
            <person name="Nolan M."/>
            <person name="Ohm R."/>
            <person name="Pangilinan J."/>
            <person name="Park H.-J."/>
            <person name="Ramirez L."/>
            <person name="Alfaro M."/>
            <person name="Sun H."/>
            <person name="Tritt A."/>
            <person name="Yoshinaga Y."/>
            <person name="Zwiers L.-H."/>
            <person name="Turgeon B."/>
            <person name="Goodwin S."/>
            <person name="Spatafora J."/>
            <person name="Crous P."/>
            <person name="Grigoriev I."/>
        </authorList>
    </citation>
    <scope>NUCLEOTIDE SEQUENCE</scope>
    <source>
        <strain evidence="9">CBS 480.64</strain>
    </source>
</reference>
<dbReference type="OrthoDB" id="20524at2759"/>
<keyword evidence="2" id="KW-0808">Transferase</keyword>
<proteinExistence type="predicted"/>
<feature type="compositionally biased region" description="Polar residues" evidence="7">
    <location>
        <begin position="70"/>
        <end position="83"/>
    </location>
</feature>
<sequence>MVGAATAGHHETPAPAPRATRTRAKGDDATPQDSFLRLHSVERNGAQKEITPHDHNQGEHAAPEAVAKQPPSTIGRTRNVSSDLGVITSSLRFNKAGTGTLLRSAPVRRGLRQRVSGDSVSPADEGPGVSSMDVDQSAISGVGARSNPVASREPSAEPISVHDFAPQARLSQPARRPQRYRSRSQLRDTSRPASRQDAPESGQSSFVEPAKDASGVEHLSTQARRLSISRDAPKQQSESKGLLSLSRINRGHYRYASAEVETSENQENLPPPTFKRNRDQVISYLGRPPISKGGENPKQQAEAETPLQHQQPDRKVLGTMSNNTPHRLAPAPPPKMSVLETATATAGASVTKSRKKRSHMVVNGKILTQMGRLGRGGSSDVFLVMAENFKTFALKRVKLDDIDPSTLRGYKGEIHLLERLKNVERVVSLYDWEMNNSKNELLVLMEKGETDLNRLLTTHLGGQDDKFDNCFTRHYWREMLECVKAVHEHDIVHSDLKPANFLLVSGRLKLIDFGIANAIDTDNTVNVHRDTHVGTPNYMSPESITDTNSTSRRPGVPGKDENGQPLAKDIKIGKASDVWSLGCILYQMTYGRPPFAHIANHISRILAITNPAHVIEFPDAGIGGAPIPPFLQFTLRKCLNRDPDKRPTVAELLEDSDRFLHPDDRPGTVLMTEELMTQLIQRIVARCKDTERGWPTDEELSVYPRTFIAKIRDMQRASG</sequence>
<dbReference type="GO" id="GO:0033316">
    <property type="term" value="P:meiotic spindle assembly checkpoint signaling"/>
    <property type="evidence" value="ECO:0007669"/>
    <property type="project" value="TreeGrafter"/>
</dbReference>
<dbReference type="PANTHER" id="PTHR22974">
    <property type="entry name" value="MIXED LINEAGE PROTEIN KINASE"/>
    <property type="match status" value="1"/>
</dbReference>
<dbReference type="CDD" id="cd14131">
    <property type="entry name" value="PKc_Mps1"/>
    <property type="match status" value="1"/>
</dbReference>
<dbReference type="GO" id="GO:0098813">
    <property type="term" value="P:nuclear chromosome segregation"/>
    <property type="evidence" value="ECO:0007669"/>
    <property type="project" value="UniProtKB-ARBA"/>
</dbReference>
<feature type="compositionally biased region" description="Polar residues" evidence="7">
    <location>
        <begin position="537"/>
        <end position="552"/>
    </location>
</feature>
<dbReference type="GO" id="GO:0004712">
    <property type="term" value="F:protein serine/threonine/tyrosine kinase activity"/>
    <property type="evidence" value="ECO:0007669"/>
    <property type="project" value="TreeGrafter"/>
</dbReference>
<dbReference type="SUPFAM" id="SSF56112">
    <property type="entry name" value="Protein kinase-like (PK-like)"/>
    <property type="match status" value="1"/>
</dbReference>
<evidence type="ECO:0000256" key="3">
    <source>
        <dbReference type="ARBA" id="ARBA00022741"/>
    </source>
</evidence>
<evidence type="ECO:0000313" key="9">
    <source>
        <dbReference type="EMBL" id="KAF2859686.1"/>
    </source>
</evidence>
<evidence type="ECO:0000256" key="6">
    <source>
        <dbReference type="PROSITE-ProRule" id="PRU10141"/>
    </source>
</evidence>
<dbReference type="GO" id="GO:0000776">
    <property type="term" value="C:kinetochore"/>
    <property type="evidence" value="ECO:0007669"/>
    <property type="project" value="TreeGrafter"/>
</dbReference>
<feature type="region of interest" description="Disordered" evidence="7">
    <location>
        <begin position="532"/>
        <end position="565"/>
    </location>
</feature>
<evidence type="ECO:0000256" key="7">
    <source>
        <dbReference type="SAM" id="MobiDB-lite"/>
    </source>
</evidence>
<dbReference type="Gene3D" id="1.10.510.10">
    <property type="entry name" value="Transferase(Phosphotransferase) domain 1"/>
    <property type="match status" value="1"/>
</dbReference>
<dbReference type="GO" id="GO:0005634">
    <property type="term" value="C:nucleus"/>
    <property type="evidence" value="ECO:0007669"/>
    <property type="project" value="TreeGrafter"/>
</dbReference>
<keyword evidence="3 6" id="KW-0547">Nucleotide-binding</keyword>
<keyword evidence="5 6" id="KW-0067">ATP-binding</keyword>
<dbReference type="PROSITE" id="PS50011">
    <property type="entry name" value="PROTEIN_KINASE_DOM"/>
    <property type="match status" value="1"/>
</dbReference>